<evidence type="ECO:0000313" key="5">
    <source>
        <dbReference type="EMBL" id="KAB7740542.1"/>
    </source>
</evidence>
<dbReference type="PANTHER" id="PTHR43204:SF1">
    <property type="entry name" value="ABC TRANSPORTER I FAMILY MEMBER 6, CHLOROPLASTIC"/>
    <property type="match status" value="1"/>
</dbReference>
<organism evidence="5 6">
    <name type="scientific">Parvibaculum sedimenti</name>
    <dbReference type="NCBI Taxonomy" id="2608632"/>
    <lineage>
        <taxon>Bacteria</taxon>
        <taxon>Pseudomonadati</taxon>
        <taxon>Pseudomonadota</taxon>
        <taxon>Alphaproteobacteria</taxon>
        <taxon>Hyphomicrobiales</taxon>
        <taxon>Parvibaculaceae</taxon>
        <taxon>Parvibaculum</taxon>
    </lineage>
</organism>
<accession>A0A6N6VJ98</accession>
<dbReference type="SMART" id="SM00382">
    <property type="entry name" value="AAA"/>
    <property type="match status" value="1"/>
</dbReference>
<dbReference type="RefSeq" id="WP_152215906.1">
    <property type="nucleotide sequence ID" value="NZ_JBAQYD010000142.1"/>
</dbReference>
<evidence type="ECO:0000259" key="4">
    <source>
        <dbReference type="PROSITE" id="PS50893"/>
    </source>
</evidence>
<keyword evidence="6" id="KW-1185">Reference proteome</keyword>
<keyword evidence="3" id="KW-0067">ATP-binding</keyword>
<dbReference type="InterPro" id="IPR017871">
    <property type="entry name" value="ABC_transporter-like_CS"/>
</dbReference>
<dbReference type="InterPro" id="IPR003593">
    <property type="entry name" value="AAA+_ATPase"/>
</dbReference>
<proteinExistence type="inferred from homology"/>
<dbReference type="AlphaFoldDB" id="A0A6N6VJ98"/>
<sequence>MLEIKNLHATVDGKEILKGVDLTVEAGSVHAIMGPNGSGKSTLSYVLAGREGYEVTKGSVTYKGRDLLAMNVDERAAAGVFLAFQYPIEIPGVTTMTFLKTALNAQRKARGEEELDAPRFLKLVREKSKPLNVSDDMLKRALNVGFSGGEKKRAEILQMALLEPSLAILDETDSGLDIDALKVVAEGVNSLRSPDRAMIVITHYQRLLDYIVPDVIHVLSKGKIVRTGGKELAGELERTGYAEFAA</sequence>
<gene>
    <name evidence="5" type="primary">sufC</name>
    <name evidence="5" type="ORF">F2P47_08425</name>
</gene>
<dbReference type="GO" id="GO:0005524">
    <property type="term" value="F:ATP binding"/>
    <property type="evidence" value="ECO:0007669"/>
    <property type="project" value="UniProtKB-KW"/>
</dbReference>
<dbReference type="Pfam" id="PF00005">
    <property type="entry name" value="ABC_tran"/>
    <property type="match status" value="1"/>
</dbReference>
<keyword evidence="2" id="KW-0547">Nucleotide-binding</keyword>
<dbReference type="Proteomes" id="UP000468901">
    <property type="component" value="Unassembled WGS sequence"/>
</dbReference>
<dbReference type="PROSITE" id="PS00211">
    <property type="entry name" value="ABC_TRANSPORTER_1"/>
    <property type="match status" value="1"/>
</dbReference>
<dbReference type="CDD" id="cd03217">
    <property type="entry name" value="ABC_FeS_Assembly"/>
    <property type="match status" value="1"/>
</dbReference>
<evidence type="ECO:0000256" key="1">
    <source>
        <dbReference type="ARBA" id="ARBA00006216"/>
    </source>
</evidence>
<dbReference type="PROSITE" id="PS50893">
    <property type="entry name" value="ABC_TRANSPORTER_2"/>
    <property type="match status" value="1"/>
</dbReference>
<dbReference type="NCBIfam" id="TIGR01978">
    <property type="entry name" value="sufC"/>
    <property type="match status" value="1"/>
</dbReference>
<dbReference type="InterPro" id="IPR027417">
    <property type="entry name" value="P-loop_NTPase"/>
</dbReference>
<feature type="domain" description="ABC transporter" evidence="4">
    <location>
        <begin position="2"/>
        <end position="246"/>
    </location>
</feature>
<evidence type="ECO:0000256" key="2">
    <source>
        <dbReference type="ARBA" id="ARBA00022741"/>
    </source>
</evidence>
<dbReference type="Gene3D" id="3.40.50.300">
    <property type="entry name" value="P-loop containing nucleotide triphosphate hydrolases"/>
    <property type="match status" value="1"/>
</dbReference>
<dbReference type="PANTHER" id="PTHR43204">
    <property type="entry name" value="ABC TRANSPORTER I FAMILY MEMBER 6, CHLOROPLASTIC"/>
    <property type="match status" value="1"/>
</dbReference>
<name>A0A6N6VJ98_9HYPH</name>
<dbReference type="InterPro" id="IPR003439">
    <property type="entry name" value="ABC_transporter-like_ATP-bd"/>
</dbReference>
<reference evidence="5 6" key="1">
    <citation type="submission" date="2019-09" db="EMBL/GenBank/DDBJ databases">
        <title>Parvibaculum sedimenti sp. nov., isolated from sediment.</title>
        <authorList>
            <person name="Wang Y."/>
        </authorList>
    </citation>
    <scope>NUCLEOTIDE SEQUENCE [LARGE SCALE GENOMIC DNA]</scope>
    <source>
        <strain evidence="5 6">HXT-9</strain>
    </source>
</reference>
<dbReference type="GO" id="GO:0016887">
    <property type="term" value="F:ATP hydrolysis activity"/>
    <property type="evidence" value="ECO:0007669"/>
    <property type="project" value="InterPro"/>
</dbReference>
<dbReference type="EMBL" id="WESC01000006">
    <property type="protein sequence ID" value="KAB7740542.1"/>
    <property type="molecule type" value="Genomic_DNA"/>
</dbReference>
<comment type="caution">
    <text evidence="5">The sequence shown here is derived from an EMBL/GenBank/DDBJ whole genome shotgun (WGS) entry which is preliminary data.</text>
</comment>
<protein>
    <submittedName>
        <fullName evidence="5">Fe-S cluster assembly ATPase SufC</fullName>
    </submittedName>
</protein>
<dbReference type="SUPFAM" id="SSF52540">
    <property type="entry name" value="P-loop containing nucleoside triphosphate hydrolases"/>
    <property type="match status" value="1"/>
</dbReference>
<dbReference type="InterPro" id="IPR010230">
    <property type="entry name" value="FeS-cluster_ATPase_SufC"/>
</dbReference>
<evidence type="ECO:0000313" key="6">
    <source>
        <dbReference type="Proteomes" id="UP000468901"/>
    </source>
</evidence>
<evidence type="ECO:0000256" key="3">
    <source>
        <dbReference type="ARBA" id="ARBA00022840"/>
    </source>
</evidence>
<comment type="similarity">
    <text evidence="1">Belongs to the ABC transporter superfamily. Ycf16 family.</text>
</comment>